<gene>
    <name evidence="1" type="ORF">IV50_GL001341</name>
</gene>
<evidence type="ECO:0000313" key="2">
    <source>
        <dbReference type="Proteomes" id="UP000051992"/>
    </source>
</evidence>
<dbReference type="PATRIC" id="fig|1629.5.peg.1355"/>
<sequence length="262" mass="29960">MASEQVVDVEKLNDWDLTNDELNVLDILYWVAMYPDENEGKSISMQEMFQKAPFDKRMAKVMPNIESEIGSTNLPTCLYRYARLKYDKTSSINPIVSILNHLGDAGYLELDEAKMGTNKVDTLIGKIVNKENKNRKYNFNKASFDDQANVYIMIRRKGIIPAEKSNREKLHKNFQLKEQEIQIQEQKEAKAQADSSKNLEKIVAYFGGFSVLVAVADWDWGAAGILGNVFRVVVIALIITAIYSYDKKTNFIRSHFGKKKDK</sequence>
<reference evidence="1 2" key="1">
    <citation type="journal article" date="2015" name="Genome Announc.">
        <title>Expanding the biotechnology potential of lactobacilli through comparative genomics of 213 strains and associated genera.</title>
        <authorList>
            <person name="Sun Z."/>
            <person name="Harris H.M."/>
            <person name="McCann A."/>
            <person name="Guo C."/>
            <person name="Argimon S."/>
            <person name="Zhang W."/>
            <person name="Yang X."/>
            <person name="Jeffery I.B."/>
            <person name="Cooney J.C."/>
            <person name="Kagawa T.F."/>
            <person name="Liu W."/>
            <person name="Song Y."/>
            <person name="Salvetti E."/>
            <person name="Wrobel A."/>
            <person name="Rasinkangas P."/>
            <person name="Parkhill J."/>
            <person name="Rea M.C."/>
            <person name="O'Sullivan O."/>
            <person name="Ritari J."/>
            <person name="Douillard F.P."/>
            <person name="Paul Ross R."/>
            <person name="Yang R."/>
            <person name="Briner A.E."/>
            <person name="Felis G.E."/>
            <person name="de Vos W.M."/>
            <person name="Barrangou R."/>
            <person name="Klaenhammer T.R."/>
            <person name="Caufield P.W."/>
            <person name="Cui Y."/>
            <person name="Zhang H."/>
            <person name="O'Toole P.W."/>
        </authorList>
    </citation>
    <scope>NUCLEOTIDE SEQUENCE [LARGE SCALE GENOMIC DNA]</scope>
    <source>
        <strain evidence="1 2">DSM 20410</strain>
    </source>
</reference>
<proteinExistence type="predicted"/>
<dbReference type="Proteomes" id="UP000051992">
    <property type="component" value="Unassembled WGS sequence"/>
</dbReference>
<dbReference type="EMBL" id="JQBM01000004">
    <property type="protein sequence ID" value="KRN45997.1"/>
    <property type="molecule type" value="Genomic_DNA"/>
</dbReference>
<evidence type="ECO:0000313" key="1">
    <source>
        <dbReference type="EMBL" id="KRN45997.1"/>
    </source>
</evidence>
<dbReference type="RefSeq" id="WP_057746885.1">
    <property type="nucleotide sequence ID" value="NZ_BJLU01000013.1"/>
</dbReference>
<accession>A0A0R2H8X1</accession>
<dbReference type="OrthoDB" id="9903060at2"/>
<organism evidence="1 2">
    <name type="scientific">Weissella viridescens</name>
    <name type="common">Lactobacillus viridescens</name>
    <dbReference type="NCBI Taxonomy" id="1629"/>
    <lineage>
        <taxon>Bacteria</taxon>
        <taxon>Bacillati</taxon>
        <taxon>Bacillota</taxon>
        <taxon>Bacilli</taxon>
        <taxon>Lactobacillales</taxon>
        <taxon>Lactobacillaceae</taxon>
        <taxon>Weissella</taxon>
    </lineage>
</organism>
<comment type="caution">
    <text evidence="1">The sequence shown here is derived from an EMBL/GenBank/DDBJ whole genome shotgun (WGS) entry which is preliminary data.</text>
</comment>
<dbReference type="AlphaFoldDB" id="A0A0R2H8X1"/>
<name>A0A0R2H8X1_WEIVI</name>
<protein>
    <submittedName>
        <fullName evidence="1">Uncharacterized protein</fullName>
    </submittedName>
</protein>
<keyword evidence="2" id="KW-1185">Reference proteome</keyword>